<organism evidence="1">
    <name type="scientific">marine sediment metagenome</name>
    <dbReference type="NCBI Taxonomy" id="412755"/>
    <lineage>
        <taxon>unclassified sequences</taxon>
        <taxon>metagenomes</taxon>
        <taxon>ecological metagenomes</taxon>
    </lineage>
</organism>
<protein>
    <submittedName>
        <fullName evidence="1">Uncharacterized protein</fullName>
    </submittedName>
</protein>
<dbReference type="AlphaFoldDB" id="X1CBS4"/>
<comment type="caution">
    <text evidence="1">The sequence shown here is derived from an EMBL/GenBank/DDBJ whole genome shotgun (WGS) entry which is preliminary data.</text>
</comment>
<dbReference type="EMBL" id="BART01025834">
    <property type="protein sequence ID" value="GAG90672.1"/>
    <property type="molecule type" value="Genomic_DNA"/>
</dbReference>
<reference evidence="1" key="1">
    <citation type="journal article" date="2014" name="Front. Microbiol.">
        <title>High frequency of phylogenetically diverse reductive dehalogenase-homologous genes in deep subseafloor sedimentary metagenomes.</title>
        <authorList>
            <person name="Kawai M."/>
            <person name="Futagami T."/>
            <person name="Toyoda A."/>
            <person name="Takaki Y."/>
            <person name="Nishi S."/>
            <person name="Hori S."/>
            <person name="Arai W."/>
            <person name="Tsubouchi T."/>
            <person name="Morono Y."/>
            <person name="Uchiyama I."/>
            <person name="Ito T."/>
            <person name="Fujiyama A."/>
            <person name="Inagaki F."/>
            <person name="Takami H."/>
        </authorList>
    </citation>
    <scope>NUCLEOTIDE SEQUENCE</scope>
    <source>
        <strain evidence="1">Expedition CK06-06</strain>
    </source>
</reference>
<sequence length="136" mass="14171">MLTTRSVVTAAIAIAIVSIIAASLPLLQSPGSAGLGSDSFGTRAHGHRALFEVLTELGIPARRSLGPPTDVLGTSTTLVFLGAHPGLIQVEPAYLRQVAQWVRGGGRVVVAPAGSGHQRTCRGCSRQHAVTEEEER</sequence>
<gene>
    <name evidence="1" type="ORF">S01H4_46263</name>
</gene>
<evidence type="ECO:0000313" key="1">
    <source>
        <dbReference type="EMBL" id="GAG90672.1"/>
    </source>
</evidence>
<feature type="non-terminal residue" evidence="1">
    <location>
        <position position="136"/>
    </location>
</feature>
<name>X1CBS4_9ZZZZ</name>
<proteinExistence type="predicted"/>
<accession>X1CBS4</accession>